<accession>A0ABS1VAT2</accession>
<gene>
    <name evidence="3" type="ORF">JMJ55_25925</name>
</gene>
<evidence type="ECO:0000313" key="3">
    <source>
        <dbReference type="EMBL" id="MBL6458777.1"/>
    </source>
</evidence>
<dbReference type="PANTHER" id="PTHR11091:SF0">
    <property type="entry name" value="MALATE DEHYDROGENASE"/>
    <property type="match status" value="1"/>
</dbReference>
<evidence type="ECO:0000256" key="1">
    <source>
        <dbReference type="ARBA" id="ARBA00006056"/>
    </source>
</evidence>
<dbReference type="InterPro" id="IPR003767">
    <property type="entry name" value="Malate/L-lactate_DH-like"/>
</dbReference>
<sequence length="368" mass="38899">MMQVGADRVRQQIAGILTAWGMAPELVETTAGMMVETDLMGVESHGISMLMMYERMRDAGALNLQARPRIVQETVCTALVDGDAGLGHPVSVMAMDLAVDKALAAGIGMVGVRNSHHFGAAGVYARRAAERGAIGLVTSATRGIMMVPTGGAEPVLGTNPIAFAAPAGRNRPFVLDMATTTVAANKVKVYDLKGNPVPAGWVMDGQGGSATDPRTAMEYLHNRREGGLSPLGGTPEMGSHKGYGLAMMVHILGGTLTGGSFSPIRKRSQKPGDPENIGHYFQAIDPGAFLPEGQFQSDLDEVIDVLHATPPADPAKPVLVAGEPEDREREHRLREGIPIPPALDRHIRDICGRCGAAYLLAPMETRSA</sequence>
<proteinExistence type="inferred from homology"/>
<dbReference type="Proteomes" id="UP000606490">
    <property type="component" value="Unassembled WGS sequence"/>
</dbReference>
<dbReference type="Pfam" id="PF02615">
    <property type="entry name" value="Ldh_2"/>
    <property type="match status" value="1"/>
</dbReference>
<dbReference type="SUPFAM" id="SSF89733">
    <property type="entry name" value="L-sulfolactate dehydrogenase-like"/>
    <property type="match status" value="1"/>
</dbReference>
<comment type="similarity">
    <text evidence="1">Belongs to the LDH2/MDH2 oxidoreductase family.</text>
</comment>
<keyword evidence="4" id="KW-1185">Reference proteome</keyword>
<reference evidence="3 4" key="1">
    <citation type="submission" date="2021-01" db="EMBL/GenBank/DDBJ databases">
        <title>Belnapia mucosa sp. nov. and Belnapia arida sp. nov., isolated from the Tabernas Desert (Almeria, Spain).</title>
        <authorList>
            <person name="Molina-Menor E."/>
            <person name="Vidal-Verdu A."/>
            <person name="Calonge A."/>
            <person name="Satari L."/>
            <person name="Pereto Magraner J."/>
            <person name="Porcar Miralles M."/>
        </authorList>
    </citation>
    <scope>NUCLEOTIDE SEQUENCE [LARGE SCALE GENOMIC DNA]</scope>
    <source>
        <strain evidence="3 4">T6</strain>
    </source>
</reference>
<evidence type="ECO:0000313" key="4">
    <source>
        <dbReference type="Proteomes" id="UP000606490"/>
    </source>
</evidence>
<evidence type="ECO:0000256" key="2">
    <source>
        <dbReference type="ARBA" id="ARBA00023002"/>
    </source>
</evidence>
<keyword evidence="2" id="KW-0560">Oxidoreductase</keyword>
<protein>
    <submittedName>
        <fullName evidence="3">Ldh family oxidoreductase</fullName>
    </submittedName>
</protein>
<dbReference type="InterPro" id="IPR036111">
    <property type="entry name" value="Mal/L-sulfo/L-lacto_DH-like_sf"/>
</dbReference>
<dbReference type="Gene3D" id="1.10.1530.10">
    <property type="match status" value="1"/>
</dbReference>
<organism evidence="3 4">
    <name type="scientific">Belnapia mucosa</name>
    <dbReference type="NCBI Taxonomy" id="2804532"/>
    <lineage>
        <taxon>Bacteria</taxon>
        <taxon>Pseudomonadati</taxon>
        <taxon>Pseudomonadota</taxon>
        <taxon>Alphaproteobacteria</taxon>
        <taxon>Acetobacterales</taxon>
        <taxon>Roseomonadaceae</taxon>
        <taxon>Belnapia</taxon>
    </lineage>
</organism>
<name>A0ABS1VAT2_9PROT</name>
<comment type="caution">
    <text evidence="3">The sequence shown here is derived from an EMBL/GenBank/DDBJ whole genome shotgun (WGS) entry which is preliminary data.</text>
</comment>
<dbReference type="Gene3D" id="3.30.1370.60">
    <property type="entry name" value="Hypothetical oxidoreductase yiak, domain 2"/>
    <property type="match status" value="1"/>
</dbReference>
<dbReference type="InterPro" id="IPR043143">
    <property type="entry name" value="Mal/L-sulf/L-lact_DH-like_NADP"/>
</dbReference>
<dbReference type="InterPro" id="IPR043144">
    <property type="entry name" value="Mal/L-sulf/L-lact_DH-like_ah"/>
</dbReference>
<dbReference type="EMBL" id="JAEUXJ010000019">
    <property type="protein sequence ID" value="MBL6458777.1"/>
    <property type="molecule type" value="Genomic_DNA"/>
</dbReference>
<dbReference type="RefSeq" id="WP_202828518.1">
    <property type="nucleotide sequence ID" value="NZ_JAEUXJ010000019.1"/>
</dbReference>
<dbReference type="PANTHER" id="PTHR11091">
    <property type="entry name" value="OXIDOREDUCTASE-RELATED"/>
    <property type="match status" value="1"/>
</dbReference>